<dbReference type="EMBL" id="CP032322">
    <property type="protein sequence ID" value="QCN97412.1"/>
    <property type="molecule type" value="Genomic_DNA"/>
</dbReference>
<dbReference type="Proteomes" id="UP000298595">
    <property type="component" value="Plasmid p1"/>
</dbReference>
<evidence type="ECO:0000313" key="2">
    <source>
        <dbReference type="Proteomes" id="UP000298595"/>
    </source>
</evidence>
<evidence type="ECO:0000313" key="1">
    <source>
        <dbReference type="EMBL" id="QCN97412.1"/>
    </source>
</evidence>
<reference evidence="1 2" key="1">
    <citation type="submission" date="2018-09" db="EMBL/GenBank/DDBJ databases">
        <title>Whole genome based analysis of evolution and adaptive divergence in Indian and Brazilian strains of Azospirillum brasilense.</title>
        <authorList>
            <person name="Singh C."/>
            <person name="Tripathi A.K."/>
        </authorList>
    </citation>
    <scope>NUCLEOTIDE SEQUENCE [LARGE SCALE GENOMIC DNA]</scope>
    <source>
        <strain evidence="1 2">MTCC4035</strain>
        <plasmid evidence="1 2">p1</plasmid>
    </source>
</reference>
<organism evidence="1 2">
    <name type="scientific">Azospirillum argentinense</name>
    <dbReference type="NCBI Taxonomy" id="2970906"/>
    <lineage>
        <taxon>Bacteria</taxon>
        <taxon>Pseudomonadati</taxon>
        <taxon>Pseudomonadota</taxon>
        <taxon>Alphaproteobacteria</taxon>
        <taxon>Rhodospirillales</taxon>
        <taxon>Azospirillaceae</taxon>
        <taxon>Azospirillum</taxon>
    </lineage>
</organism>
<protein>
    <submittedName>
        <fullName evidence="1">Uncharacterized protein</fullName>
    </submittedName>
</protein>
<dbReference type="AlphaFoldDB" id="A0A4D8PFR7"/>
<keyword evidence="1" id="KW-0614">Plasmid</keyword>
<geneLocation type="plasmid" evidence="1 2">
    <name>p1</name>
</geneLocation>
<dbReference type="KEGG" id="aare:D3093_19415"/>
<proteinExistence type="predicted"/>
<dbReference type="RefSeq" id="WP_137116704.1">
    <property type="nucleotide sequence ID" value="NZ_CP032322.1"/>
</dbReference>
<name>A0A4D8PFR7_9PROT</name>
<accession>A0A4D8PFR7</accession>
<gene>
    <name evidence="1" type="ORF">D3093_19415</name>
</gene>
<sequence>MQFPALNLSIGDDRLSTLNWSYTGFLLHWPGVQPKYGERIAGFLNPPPGAEDDETGAFDAVMVRADPIRNQVALAMHRGSEQVYNIFEKTLRRALRSNW</sequence>